<feature type="compositionally biased region" description="Polar residues" evidence="6">
    <location>
        <begin position="77"/>
        <end position="95"/>
    </location>
</feature>
<feature type="compositionally biased region" description="Low complexity" evidence="6">
    <location>
        <begin position="20"/>
        <end position="36"/>
    </location>
</feature>
<sequence>MDHSDLTESHARVATRTHRSSSSPSETSSSARMSPSGLPQASNGADQAVSNGNSAHQPSGSTDGLRNRDSGSGNGLAKNSAQRNGGNTNPSNAQSDLDDSHVAWYTRLAERYGTVELENKGSVARDHLALERTFLAWLRTSLAFASIGIAVTQLFRLNASTASSSNVSSQAFPSLLSPPFYDSATIRITSESQRLRNIGKPLGTTFIGIALLILLIGFHRYFESQYWIIRGKFPASRGSVALVAIVAASLIVASFVVILAISPSATETIGAKAGSLIISGTTVTKTQIETDQAQQDAARKAYTIVNLSDAVRHLNNAYPSDKLVFRVVILLEPPKAQMIPYLEAERSGKRDVTAPKRSAFVEFYKNATADFREVSRLGLVTKPV</sequence>
<dbReference type="GO" id="GO:0005886">
    <property type="term" value="C:plasma membrane"/>
    <property type="evidence" value="ECO:0007669"/>
    <property type="project" value="UniProtKB-SubCell"/>
</dbReference>
<keyword evidence="4 7" id="KW-1133">Transmembrane helix</keyword>
<feature type="domain" description="DUF202" evidence="8">
    <location>
        <begin position="125"/>
        <end position="225"/>
    </location>
</feature>
<dbReference type="AlphaFoldDB" id="A0A8H6QTE0"/>
<accession>A0A8H6QTE0</accession>
<evidence type="ECO:0000313" key="9">
    <source>
        <dbReference type="EMBL" id="KAF7162012.1"/>
    </source>
</evidence>
<dbReference type="OrthoDB" id="199599at2759"/>
<evidence type="ECO:0000256" key="4">
    <source>
        <dbReference type="ARBA" id="ARBA00022989"/>
    </source>
</evidence>
<evidence type="ECO:0000256" key="1">
    <source>
        <dbReference type="ARBA" id="ARBA00004651"/>
    </source>
</evidence>
<gene>
    <name evidence="9" type="ORF">CNMCM5623_007383</name>
    <name evidence="10" type="ORF">CNMCM7691_007706</name>
</gene>
<comment type="subcellular location">
    <subcellularLocation>
        <location evidence="1">Cell membrane</location>
        <topology evidence="1">Multi-pass membrane protein</topology>
    </subcellularLocation>
</comment>
<reference evidence="10" key="1">
    <citation type="submission" date="2020-06" db="EMBL/GenBank/DDBJ databases">
        <title>Draft genome sequences of strains closely related to Aspergillus parafelis and Aspergillus hiratsukae.</title>
        <authorList>
            <person name="Dos Santos R.A.C."/>
            <person name="Rivero-Menendez O."/>
            <person name="Steenwyk J.L."/>
            <person name="Mead M.E."/>
            <person name="Goldman G.H."/>
            <person name="Alastruey-Izquierdo A."/>
            <person name="Rokas A."/>
        </authorList>
    </citation>
    <scope>NUCLEOTIDE SEQUENCE</scope>
    <source>
        <strain evidence="9">CNM-CM5623</strain>
        <strain evidence="10">CNM-CM7691</strain>
    </source>
</reference>
<dbReference type="PANTHER" id="PTHR34187">
    <property type="entry name" value="FGR18P"/>
    <property type="match status" value="1"/>
</dbReference>
<comment type="caution">
    <text evidence="10">The sequence shown here is derived from an EMBL/GenBank/DDBJ whole genome shotgun (WGS) entry which is preliminary data.</text>
</comment>
<dbReference type="Pfam" id="PF02656">
    <property type="entry name" value="DUF202"/>
    <property type="match status" value="1"/>
</dbReference>
<feature type="compositionally biased region" description="Basic and acidic residues" evidence="6">
    <location>
        <begin position="1"/>
        <end position="11"/>
    </location>
</feature>
<dbReference type="GO" id="GO:0048038">
    <property type="term" value="F:quinone binding"/>
    <property type="evidence" value="ECO:0007669"/>
    <property type="project" value="InterPro"/>
</dbReference>
<dbReference type="GO" id="GO:0005507">
    <property type="term" value="F:copper ion binding"/>
    <property type="evidence" value="ECO:0007669"/>
    <property type="project" value="InterPro"/>
</dbReference>
<keyword evidence="5 7" id="KW-0472">Membrane</keyword>
<name>A0A8H6QTE0_9EURO</name>
<feature type="compositionally biased region" description="Polar residues" evidence="6">
    <location>
        <begin position="37"/>
        <end position="64"/>
    </location>
</feature>
<dbReference type="GO" id="GO:0008131">
    <property type="term" value="F:primary methylamine oxidase activity"/>
    <property type="evidence" value="ECO:0007669"/>
    <property type="project" value="InterPro"/>
</dbReference>
<dbReference type="EMBL" id="JACBAG010001872">
    <property type="protein sequence ID" value="KAF7178884.1"/>
    <property type="molecule type" value="Genomic_DNA"/>
</dbReference>
<dbReference type="EMBL" id="JACBAE010001357">
    <property type="protein sequence ID" value="KAF7162012.1"/>
    <property type="molecule type" value="Genomic_DNA"/>
</dbReference>
<dbReference type="GO" id="GO:0009308">
    <property type="term" value="P:amine metabolic process"/>
    <property type="evidence" value="ECO:0007669"/>
    <property type="project" value="InterPro"/>
</dbReference>
<protein>
    <recommendedName>
        <fullName evidence="8">DUF202 domain-containing protein</fullName>
    </recommendedName>
</protein>
<evidence type="ECO:0000256" key="3">
    <source>
        <dbReference type="ARBA" id="ARBA00022692"/>
    </source>
</evidence>
<evidence type="ECO:0000313" key="11">
    <source>
        <dbReference type="Proteomes" id="UP000641853"/>
    </source>
</evidence>
<dbReference type="Gene3D" id="3.10.450.40">
    <property type="match status" value="1"/>
</dbReference>
<feature type="transmembrane region" description="Helical" evidence="7">
    <location>
        <begin position="202"/>
        <end position="219"/>
    </location>
</feature>
<evidence type="ECO:0000313" key="10">
    <source>
        <dbReference type="EMBL" id="KAF7178884.1"/>
    </source>
</evidence>
<dbReference type="SUPFAM" id="SSF54416">
    <property type="entry name" value="Amine oxidase N-terminal region"/>
    <property type="match status" value="1"/>
</dbReference>
<feature type="transmembrane region" description="Helical" evidence="7">
    <location>
        <begin position="240"/>
        <end position="261"/>
    </location>
</feature>
<feature type="transmembrane region" description="Helical" evidence="7">
    <location>
        <begin position="134"/>
        <end position="155"/>
    </location>
</feature>
<evidence type="ECO:0000256" key="6">
    <source>
        <dbReference type="SAM" id="MobiDB-lite"/>
    </source>
</evidence>
<dbReference type="InterPro" id="IPR052053">
    <property type="entry name" value="IM_YidH-like"/>
</dbReference>
<proteinExistence type="predicted"/>
<keyword evidence="11" id="KW-1185">Reference proteome</keyword>
<feature type="region of interest" description="Disordered" evidence="6">
    <location>
        <begin position="1"/>
        <end position="98"/>
    </location>
</feature>
<dbReference type="InterPro" id="IPR003807">
    <property type="entry name" value="DUF202"/>
</dbReference>
<keyword evidence="3 7" id="KW-0812">Transmembrane</keyword>
<evidence type="ECO:0000259" key="8">
    <source>
        <dbReference type="Pfam" id="PF02656"/>
    </source>
</evidence>
<evidence type="ECO:0000256" key="7">
    <source>
        <dbReference type="SAM" id="Phobius"/>
    </source>
</evidence>
<dbReference type="Proteomes" id="UP000654922">
    <property type="component" value="Unassembled WGS sequence"/>
</dbReference>
<evidence type="ECO:0000256" key="5">
    <source>
        <dbReference type="ARBA" id="ARBA00023136"/>
    </source>
</evidence>
<organism evidence="10 11">
    <name type="scientific">Aspergillus felis</name>
    <dbReference type="NCBI Taxonomy" id="1287682"/>
    <lineage>
        <taxon>Eukaryota</taxon>
        <taxon>Fungi</taxon>
        <taxon>Dikarya</taxon>
        <taxon>Ascomycota</taxon>
        <taxon>Pezizomycotina</taxon>
        <taxon>Eurotiomycetes</taxon>
        <taxon>Eurotiomycetidae</taxon>
        <taxon>Eurotiales</taxon>
        <taxon>Aspergillaceae</taxon>
        <taxon>Aspergillus</taxon>
        <taxon>Aspergillus subgen. Fumigati</taxon>
    </lineage>
</organism>
<keyword evidence="2" id="KW-1003">Cell membrane</keyword>
<dbReference type="Proteomes" id="UP000641853">
    <property type="component" value="Unassembled WGS sequence"/>
</dbReference>
<dbReference type="InterPro" id="IPR016182">
    <property type="entry name" value="Cu_amine_oxidase_N-reg"/>
</dbReference>
<dbReference type="PANTHER" id="PTHR34187:SF2">
    <property type="entry name" value="DUF202 DOMAIN-CONTAINING PROTEIN"/>
    <property type="match status" value="1"/>
</dbReference>
<evidence type="ECO:0000256" key="2">
    <source>
        <dbReference type="ARBA" id="ARBA00022475"/>
    </source>
</evidence>